<name>A0AAD7D2G6_MYCRO</name>
<organism evidence="1 2">
    <name type="scientific">Mycena rosella</name>
    <name type="common">Pink bonnet</name>
    <name type="synonym">Agaricus rosellus</name>
    <dbReference type="NCBI Taxonomy" id="1033263"/>
    <lineage>
        <taxon>Eukaryota</taxon>
        <taxon>Fungi</taxon>
        <taxon>Dikarya</taxon>
        <taxon>Basidiomycota</taxon>
        <taxon>Agaricomycotina</taxon>
        <taxon>Agaricomycetes</taxon>
        <taxon>Agaricomycetidae</taxon>
        <taxon>Agaricales</taxon>
        <taxon>Marasmiineae</taxon>
        <taxon>Mycenaceae</taxon>
        <taxon>Mycena</taxon>
    </lineage>
</organism>
<sequence length="100" mass="10892">MSETFSGITPDVSSFRTTKVDIDVIAFTLAGPCDAEGKNVYFLAHTPLLEDTVLRRFSPGFLSVADFHLNRPRLEATFIAPIAGGAAAVLAEIAKFNLYW</sequence>
<accession>A0AAD7D2G6</accession>
<dbReference type="EMBL" id="JARKIE010000148">
    <property type="protein sequence ID" value="KAJ7675483.1"/>
    <property type="molecule type" value="Genomic_DNA"/>
</dbReference>
<dbReference type="Proteomes" id="UP001221757">
    <property type="component" value="Unassembled WGS sequence"/>
</dbReference>
<dbReference type="AlphaFoldDB" id="A0AAD7D2G6"/>
<reference evidence="1" key="1">
    <citation type="submission" date="2023-03" db="EMBL/GenBank/DDBJ databases">
        <title>Massive genome expansion in bonnet fungi (Mycena s.s.) driven by repeated elements and novel gene families across ecological guilds.</title>
        <authorList>
            <consortium name="Lawrence Berkeley National Laboratory"/>
            <person name="Harder C.B."/>
            <person name="Miyauchi S."/>
            <person name="Viragh M."/>
            <person name="Kuo A."/>
            <person name="Thoen E."/>
            <person name="Andreopoulos B."/>
            <person name="Lu D."/>
            <person name="Skrede I."/>
            <person name="Drula E."/>
            <person name="Henrissat B."/>
            <person name="Morin E."/>
            <person name="Kohler A."/>
            <person name="Barry K."/>
            <person name="LaButti K."/>
            <person name="Morin E."/>
            <person name="Salamov A."/>
            <person name="Lipzen A."/>
            <person name="Mereny Z."/>
            <person name="Hegedus B."/>
            <person name="Baldrian P."/>
            <person name="Stursova M."/>
            <person name="Weitz H."/>
            <person name="Taylor A."/>
            <person name="Grigoriev I.V."/>
            <person name="Nagy L.G."/>
            <person name="Martin F."/>
            <person name="Kauserud H."/>
        </authorList>
    </citation>
    <scope>NUCLEOTIDE SEQUENCE</scope>
    <source>
        <strain evidence="1">CBHHK067</strain>
    </source>
</reference>
<proteinExistence type="predicted"/>
<evidence type="ECO:0000313" key="1">
    <source>
        <dbReference type="EMBL" id="KAJ7675483.1"/>
    </source>
</evidence>
<protein>
    <submittedName>
        <fullName evidence="1">Uncharacterized protein</fullName>
    </submittedName>
</protein>
<evidence type="ECO:0000313" key="2">
    <source>
        <dbReference type="Proteomes" id="UP001221757"/>
    </source>
</evidence>
<gene>
    <name evidence="1" type="ORF">B0H17DRAFT_1207669</name>
</gene>
<keyword evidence="2" id="KW-1185">Reference proteome</keyword>
<comment type="caution">
    <text evidence="1">The sequence shown here is derived from an EMBL/GenBank/DDBJ whole genome shotgun (WGS) entry which is preliminary data.</text>
</comment>